<dbReference type="InParanoid" id="D0N6C6"/>
<proteinExistence type="predicted"/>
<dbReference type="Proteomes" id="UP000006643">
    <property type="component" value="Unassembled WGS sequence"/>
</dbReference>
<accession>D0N6C6</accession>
<name>D0N6C6_PHYIT</name>
<organism evidence="1 2">
    <name type="scientific">Phytophthora infestans (strain T30-4)</name>
    <name type="common">Potato late blight agent</name>
    <dbReference type="NCBI Taxonomy" id="403677"/>
    <lineage>
        <taxon>Eukaryota</taxon>
        <taxon>Sar</taxon>
        <taxon>Stramenopiles</taxon>
        <taxon>Oomycota</taxon>
        <taxon>Peronosporomycetes</taxon>
        <taxon>Peronosporales</taxon>
        <taxon>Peronosporaceae</taxon>
        <taxon>Phytophthora</taxon>
    </lineage>
</organism>
<evidence type="ECO:0000313" key="2">
    <source>
        <dbReference type="Proteomes" id="UP000006643"/>
    </source>
</evidence>
<dbReference type="EMBL" id="DS028126">
    <property type="protein sequence ID" value="EEY70617.1"/>
    <property type="molecule type" value="Genomic_DNA"/>
</dbReference>
<dbReference type="KEGG" id="pif:PITG_06078"/>
<keyword evidence="2" id="KW-1185">Reference proteome</keyword>
<sequence length="45" mass="4920">MKACIWKGSGGETSLAPAGAYEEPPLLNLKWRNKNGSSYMEQAHP</sequence>
<reference evidence="2" key="1">
    <citation type="journal article" date="2009" name="Nature">
        <title>Genome sequence and analysis of the Irish potato famine pathogen Phytophthora infestans.</title>
        <authorList>
            <consortium name="The Broad Institute Genome Sequencing Platform"/>
            <person name="Haas B.J."/>
            <person name="Kamoun S."/>
            <person name="Zody M.C."/>
            <person name="Jiang R.H."/>
            <person name="Handsaker R.E."/>
            <person name="Cano L.M."/>
            <person name="Grabherr M."/>
            <person name="Kodira C.D."/>
            <person name="Raffaele S."/>
            <person name="Torto-Alalibo T."/>
            <person name="Bozkurt T.O."/>
            <person name="Ah-Fong A.M."/>
            <person name="Alvarado L."/>
            <person name="Anderson V.L."/>
            <person name="Armstrong M.R."/>
            <person name="Avrova A."/>
            <person name="Baxter L."/>
            <person name="Beynon J."/>
            <person name="Boevink P.C."/>
            <person name="Bollmann S.R."/>
            <person name="Bos J.I."/>
            <person name="Bulone V."/>
            <person name="Cai G."/>
            <person name="Cakir C."/>
            <person name="Carrington J.C."/>
            <person name="Chawner M."/>
            <person name="Conti L."/>
            <person name="Costanzo S."/>
            <person name="Ewan R."/>
            <person name="Fahlgren N."/>
            <person name="Fischbach M.A."/>
            <person name="Fugelstad J."/>
            <person name="Gilroy E.M."/>
            <person name="Gnerre S."/>
            <person name="Green P.J."/>
            <person name="Grenville-Briggs L.J."/>
            <person name="Griffith J."/>
            <person name="Grunwald N.J."/>
            <person name="Horn K."/>
            <person name="Horner N.R."/>
            <person name="Hu C.H."/>
            <person name="Huitema E."/>
            <person name="Jeong D.H."/>
            <person name="Jones A.M."/>
            <person name="Jones J.D."/>
            <person name="Jones R.W."/>
            <person name="Karlsson E.K."/>
            <person name="Kunjeti S.G."/>
            <person name="Lamour K."/>
            <person name="Liu Z."/>
            <person name="Ma L."/>
            <person name="Maclean D."/>
            <person name="Chibucos M.C."/>
            <person name="McDonald H."/>
            <person name="McWalters J."/>
            <person name="Meijer H.J."/>
            <person name="Morgan W."/>
            <person name="Morris P.F."/>
            <person name="Munro C.A."/>
            <person name="O'Neill K."/>
            <person name="Ospina-Giraldo M."/>
            <person name="Pinzon A."/>
            <person name="Pritchard L."/>
            <person name="Ramsahoye B."/>
            <person name="Ren Q."/>
            <person name="Restrepo S."/>
            <person name="Roy S."/>
            <person name="Sadanandom A."/>
            <person name="Savidor A."/>
            <person name="Schornack S."/>
            <person name="Schwartz D.C."/>
            <person name="Schumann U.D."/>
            <person name="Schwessinger B."/>
            <person name="Seyer L."/>
            <person name="Sharpe T."/>
            <person name="Silvar C."/>
            <person name="Song J."/>
            <person name="Studholme D.J."/>
            <person name="Sykes S."/>
            <person name="Thines M."/>
            <person name="van de Vondervoort P.J."/>
            <person name="Phuntumart V."/>
            <person name="Wawra S."/>
            <person name="Weide R."/>
            <person name="Win J."/>
            <person name="Young C."/>
            <person name="Zhou S."/>
            <person name="Fry W."/>
            <person name="Meyers B.C."/>
            <person name="van West P."/>
            <person name="Ristaino J."/>
            <person name="Govers F."/>
            <person name="Birch P.R."/>
            <person name="Whisson S.C."/>
            <person name="Judelson H.S."/>
            <person name="Nusbaum C."/>
        </authorList>
    </citation>
    <scope>NUCLEOTIDE SEQUENCE [LARGE SCALE GENOMIC DNA]</scope>
    <source>
        <strain evidence="2">T30-4</strain>
    </source>
</reference>
<dbReference type="HOGENOM" id="CLU_3208793_0_0_1"/>
<evidence type="ECO:0000313" key="1">
    <source>
        <dbReference type="EMBL" id="EEY70617.1"/>
    </source>
</evidence>
<dbReference type="RefSeq" id="XP_002998271.1">
    <property type="nucleotide sequence ID" value="XM_002998225.1"/>
</dbReference>
<gene>
    <name evidence="1" type="ORF">PITG_06078</name>
</gene>
<protein>
    <submittedName>
        <fullName evidence="1">Uncharacterized protein</fullName>
    </submittedName>
</protein>
<dbReference type="VEuPathDB" id="FungiDB:PITG_06078"/>
<dbReference type="GeneID" id="9472239"/>
<dbReference type="AlphaFoldDB" id="D0N6C6"/>